<evidence type="ECO:0000313" key="2">
    <source>
        <dbReference type="Proteomes" id="UP000295043"/>
    </source>
</evidence>
<dbReference type="AlphaFoldDB" id="A0A4V2RFG3"/>
<protein>
    <submittedName>
        <fullName evidence="1">Uncharacterized protein</fullName>
    </submittedName>
</protein>
<dbReference type="Proteomes" id="UP000295043">
    <property type="component" value="Unassembled WGS sequence"/>
</dbReference>
<organism evidence="1 2">
    <name type="scientific">Sinorhizobium americanum</name>
    <dbReference type="NCBI Taxonomy" id="194963"/>
    <lineage>
        <taxon>Bacteria</taxon>
        <taxon>Pseudomonadati</taxon>
        <taxon>Pseudomonadota</taxon>
        <taxon>Alphaproteobacteria</taxon>
        <taxon>Hyphomicrobiales</taxon>
        <taxon>Rhizobiaceae</taxon>
        <taxon>Sinorhizobium/Ensifer group</taxon>
        <taxon>Sinorhizobium</taxon>
    </lineage>
</organism>
<reference evidence="1 2" key="1">
    <citation type="submission" date="2019-03" db="EMBL/GenBank/DDBJ databases">
        <title>Genomic Encyclopedia of Type Strains, Phase IV (KMG-V): Genome sequencing to study the core and pangenomes of soil and plant-associated prokaryotes.</title>
        <authorList>
            <person name="Whitman W."/>
        </authorList>
    </citation>
    <scope>NUCLEOTIDE SEQUENCE [LARGE SCALE GENOMIC DNA]</scope>
    <source>
        <strain evidence="1 2">23C40</strain>
    </source>
</reference>
<dbReference type="EMBL" id="SLVU01000004">
    <property type="protein sequence ID" value="TCN32470.1"/>
    <property type="molecule type" value="Genomic_DNA"/>
</dbReference>
<evidence type="ECO:0000313" key="1">
    <source>
        <dbReference type="EMBL" id="TCN32470.1"/>
    </source>
</evidence>
<gene>
    <name evidence="1" type="ORF">EV184_104136</name>
</gene>
<proteinExistence type="predicted"/>
<sequence length="143" mass="15978">MVGKGVRQTRAISAALIGVIMSGEPSFAANLFICVGEKAIQFGERDGTWDYEPSSQTGGRFLVRRQSESSTQYQMKGFADDKWDSFSCKLKSNHILECESILDTVYRISIRDLRFTYVSFYGWLSNNDQFSTALGIGSCSVLE</sequence>
<accession>A0A4V2RFG3</accession>
<comment type="caution">
    <text evidence="1">The sequence shown here is derived from an EMBL/GenBank/DDBJ whole genome shotgun (WGS) entry which is preliminary data.</text>
</comment>
<name>A0A4V2RFG3_9HYPH</name>